<gene>
    <name evidence="9" type="primary">lnt</name>
    <name evidence="11" type="ordered locus">AciX9_2156</name>
</gene>
<name>E8X2H6_GRATM</name>
<dbReference type="PANTHER" id="PTHR38686:SF1">
    <property type="entry name" value="APOLIPOPROTEIN N-ACYLTRANSFERASE"/>
    <property type="match status" value="1"/>
</dbReference>
<dbReference type="Proteomes" id="UP000000343">
    <property type="component" value="Chromosome"/>
</dbReference>
<evidence type="ECO:0000256" key="6">
    <source>
        <dbReference type="ARBA" id="ARBA00022989"/>
    </source>
</evidence>
<dbReference type="CDD" id="cd07571">
    <property type="entry name" value="ALP_N-acyl_transferase"/>
    <property type="match status" value="1"/>
</dbReference>
<evidence type="ECO:0000256" key="5">
    <source>
        <dbReference type="ARBA" id="ARBA00022692"/>
    </source>
</evidence>
<feature type="transmembrane region" description="Helical" evidence="9">
    <location>
        <begin position="169"/>
        <end position="190"/>
    </location>
</feature>
<comment type="catalytic activity">
    <reaction evidence="9">
        <text>N-terminal S-1,2-diacyl-sn-glyceryl-L-cysteinyl-[lipoprotein] + a glycerophospholipid = N-acyl-S-1,2-diacyl-sn-glyceryl-L-cysteinyl-[lipoprotein] + a 2-acyl-sn-glycero-3-phospholipid + H(+)</text>
        <dbReference type="Rhea" id="RHEA:48228"/>
        <dbReference type="Rhea" id="RHEA-COMP:14681"/>
        <dbReference type="Rhea" id="RHEA-COMP:14684"/>
        <dbReference type="ChEBI" id="CHEBI:15378"/>
        <dbReference type="ChEBI" id="CHEBI:136912"/>
        <dbReference type="ChEBI" id="CHEBI:140656"/>
        <dbReference type="ChEBI" id="CHEBI:140657"/>
        <dbReference type="ChEBI" id="CHEBI:140660"/>
        <dbReference type="EC" id="2.3.1.269"/>
    </reaction>
</comment>
<keyword evidence="3 9" id="KW-1003">Cell membrane</keyword>
<dbReference type="Gene3D" id="3.60.110.10">
    <property type="entry name" value="Carbon-nitrogen hydrolase"/>
    <property type="match status" value="1"/>
</dbReference>
<dbReference type="GO" id="GO:0016410">
    <property type="term" value="F:N-acyltransferase activity"/>
    <property type="evidence" value="ECO:0007669"/>
    <property type="project" value="UniProtKB-UniRule"/>
</dbReference>
<dbReference type="SUPFAM" id="SSF56317">
    <property type="entry name" value="Carbon-nitrogen hydrolase"/>
    <property type="match status" value="1"/>
</dbReference>
<keyword evidence="7 9" id="KW-0472">Membrane</keyword>
<evidence type="ECO:0000259" key="10">
    <source>
        <dbReference type="PROSITE" id="PS50263"/>
    </source>
</evidence>
<dbReference type="InterPro" id="IPR003010">
    <property type="entry name" value="C-N_Hydrolase"/>
</dbReference>
<organism evidence="12">
    <name type="scientific">Granulicella tundricola (strain ATCC BAA-1859 / DSM 23138 / MP5ACTX9)</name>
    <dbReference type="NCBI Taxonomy" id="1198114"/>
    <lineage>
        <taxon>Bacteria</taxon>
        <taxon>Pseudomonadati</taxon>
        <taxon>Acidobacteriota</taxon>
        <taxon>Terriglobia</taxon>
        <taxon>Terriglobales</taxon>
        <taxon>Acidobacteriaceae</taxon>
        <taxon>Granulicella</taxon>
    </lineage>
</organism>
<keyword evidence="6 9" id="KW-1133">Transmembrane helix</keyword>
<evidence type="ECO:0000256" key="8">
    <source>
        <dbReference type="ARBA" id="ARBA00023315"/>
    </source>
</evidence>
<dbReference type="eggNOG" id="COG0815">
    <property type="taxonomic scope" value="Bacteria"/>
</dbReference>
<comment type="caution">
    <text evidence="9">Lacks conserved residue(s) required for the propagation of feature annotation.</text>
</comment>
<evidence type="ECO:0000256" key="4">
    <source>
        <dbReference type="ARBA" id="ARBA00022679"/>
    </source>
</evidence>
<dbReference type="EMBL" id="CP002480">
    <property type="protein sequence ID" value="ADW69200.1"/>
    <property type="molecule type" value="Genomic_DNA"/>
</dbReference>
<dbReference type="AlphaFoldDB" id="E8X2H6"/>
<evidence type="ECO:0000256" key="7">
    <source>
        <dbReference type="ARBA" id="ARBA00023136"/>
    </source>
</evidence>
<dbReference type="PANTHER" id="PTHR38686">
    <property type="entry name" value="APOLIPOPROTEIN N-ACYLTRANSFERASE"/>
    <property type="match status" value="1"/>
</dbReference>
<evidence type="ECO:0000256" key="3">
    <source>
        <dbReference type="ARBA" id="ARBA00022475"/>
    </source>
</evidence>
<dbReference type="PROSITE" id="PS50263">
    <property type="entry name" value="CN_HYDROLASE"/>
    <property type="match status" value="1"/>
</dbReference>
<accession>E8X2H6</accession>
<comment type="function">
    <text evidence="9">Catalyzes the phospholipid dependent N-acylation of the N-terminal cysteine of apolipoprotein, the last step in lipoprotein maturation.</text>
</comment>
<feature type="transmembrane region" description="Helical" evidence="9">
    <location>
        <begin position="197"/>
        <end position="216"/>
    </location>
</feature>
<evidence type="ECO:0000313" key="11">
    <source>
        <dbReference type="EMBL" id="ADW69200.1"/>
    </source>
</evidence>
<dbReference type="InterPro" id="IPR045378">
    <property type="entry name" value="LNT_N"/>
</dbReference>
<dbReference type="OrthoDB" id="9811121at2"/>
<keyword evidence="12" id="KW-1185">Reference proteome</keyword>
<dbReference type="HOGENOM" id="CLU_019563_1_2_0"/>
<comment type="similarity">
    <text evidence="2 9">Belongs to the CN hydrolase family. Apolipoprotein N-acyltransferase subfamily.</text>
</comment>
<dbReference type="UniPathway" id="UPA00666"/>
<comment type="pathway">
    <text evidence="9">Protein modification; lipoprotein biosynthesis (N-acyl transfer).</text>
</comment>
<protein>
    <recommendedName>
        <fullName evidence="9">Apolipoprotein N-acyltransferase</fullName>
        <shortName evidence="9">ALP N-acyltransferase</shortName>
        <ecNumber evidence="9">2.3.1.269</ecNumber>
    </recommendedName>
</protein>
<feature type="transmembrane region" description="Helical" evidence="9">
    <location>
        <begin position="63"/>
        <end position="83"/>
    </location>
</feature>
<feature type="domain" description="CN hydrolase" evidence="10">
    <location>
        <begin position="231"/>
        <end position="494"/>
    </location>
</feature>
<comment type="subcellular location">
    <subcellularLocation>
        <location evidence="9">Cell inner membrane</location>
        <topology evidence="9">Multi-pass membrane protein</topology>
    </subcellularLocation>
    <subcellularLocation>
        <location evidence="1">Cell membrane</location>
        <topology evidence="1">Multi-pass membrane protein</topology>
    </subcellularLocation>
</comment>
<proteinExistence type="inferred from homology"/>
<dbReference type="GO" id="GO:0005886">
    <property type="term" value="C:plasma membrane"/>
    <property type="evidence" value="ECO:0007669"/>
    <property type="project" value="UniProtKB-SubCell"/>
</dbReference>
<dbReference type="KEGG" id="acm:AciX9_2156"/>
<evidence type="ECO:0000313" key="12">
    <source>
        <dbReference type="Proteomes" id="UP000000343"/>
    </source>
</evidence>
<evidence type="ECO:0000256" key="1">
    <source>
        <dbReference type="ARBA" id="ARBA00004651"/>
    </source>
</evidence>
<reference evidence="12" key="1">
    <citation type="submission" date="2011-01" db="EMBL/GenBank/DDBJ databases">
        <title>Complete sequence of chromosome of Acidobacterium sp. MP5ACTX9.</title>
        <authorList>
            <consortium name="US DOE Joint Genome Institute"/>
            <person name="Lucas S."/>
            <person name="Copeland A."/>
            <person name="Lapidus A."/>
            <person name="Cheng J.-F."/>
            <person name="Goodwin L."/>
            <person name="Pitluck S."/>
            <person name="Teshima H."/>
            <person name="Detter J.C."/>
            <person name="Han C."/>
            <person name="Tapia R."/>
            <person name="Land M."/>
            <person name="Hauser L."/>
            <person name="Kyrpides N."/>
            <person name="Ivanova N."/>
            <person name="Ovchinnikova G."/>
            <person name="Pagani I."/>
            <person name="Rawat S.R."/>
            <person name="Mannisto M."/>
            <person name="Haggblom M.M."/>
            <person name="Woyke T."/>
        </authorList>
    </citation>
    <scope>NUCLEOTIDE SEQUENCE [LARGE SCALE GENOMIC DNA]</scope>
    <source>
        <strain evidence="12">MP5ACTX9</strain>
    </source>
</reference>
<dbReference type="RefSeq" id="WP_013580516.1">
    <property type="nucleotide sequence ID" value="NC_015064.1"/>
</dbReference>
<dbReference type="HAMAP" id="MF_01148">
    <property type="entry name" value="Lnt"/>
    <property type="match status" value="1"/>
</dbReference>
<dbReference type="InterPro" id="IPR004563">
    <property type="entry name" value="Apolipo_AcylTrfase"/>
</dbReference>
<dbReference type="InterPro" id="IPR036526">
    <property type="entry name" value="C-N_Hydrolase_sf"/>
</dbReference>
<dbReference type="EC" id="2.3.1.269" evidence="9"/>
<dbReference type="NCBIfam" id="TIGR00546">
    <property type="entry name" value="lnt"/>
    <property type="match status" value="1"/>
</dbReference>
<sequence length="544" mass="59414">MTMTRAKITSARELPAGSSLALATLAGCLWFLSAPPFRFAGGAWIAMLPLMFVLDQTLSFQRAVWFSSWTGLVGNMGGFYWLFQTIRRFAHLPWPIALLLFLAICLYQGLTFTLFGAAVHFARHRRTIPMALLAPLAMVTAEWIEPMVFPDSLAITQAWHPLVIQIADITGPLGVCALLLLINGALYDLIVSTRRAVVPAVISAMILIASLLYGAIRIRQVDAISNAAAKLRVGIVQPNFAHTEKGSQNPQPASERLAILQEQSRELEAAGAQLIVWSETSYPFALQRRKGVVAVDPSPAIMRGFHTPVIIGANISDTAAQKHFNSALLVDRGGNIAGVYDKVRLMNFGERIPAGEILPWLTDLLPRDYARFTPGSTATPLPFRNDDGTVLRLGTFICFEDILPDFLRLVGANHPQLLVNLTNDSWFGDTSEPWEHLALSVFAAVEQRTAMARSVNSGVSAFIDANGRVLQKTYAVDPSLHSQPASHMLATLPLIEGGHTFYERGGHLFGGLCSLCLLLLLAIPPCVKHLRHIATLRGLDVECS</sequence>
<dbReference type="GO" id="GO:0042158">
    <property type="term" value="P:lipoprotein biosynthetic process"/>
    <property type="evidence" value="ECO:0007669"/>
    <property type="project" value="UniProtKB-UniRule"/>
</dbReference>
<dbReference type="PROSITE" id="PS51257">
    <property type="entry name" value="PROKAR_LIPOPROTEIN"/>
    <property type="match status" value="1"/>
</dbReference>
<evidence type="ECO:0000256" key="9">
    <source>
        <dbReference type="HAMAP-Rule" id="MF_01148"/>
    </source>
</evidence>
<evidence type="ECO:0000256" key="2">
    <source>
        <dbReference type="ARBA" id="ARBA00010065"/>
    </source>
</evidence>
<keyword evidence="9" id="KW-0997">Cell inner membrane</keyword>
<dbReference type="Pfam" id="PF20154">
    <property type="entry name" value="LNT_N"/>
    <property type="match status" value="1"/>
</dbReference>
<dbReference type="PaxDb" id="1198114-AciX9_2156"/>
<keyword evidence="5 9" id="KW-0812">Transmembrane</keyword>
<keyword evidence="11" id="KW-0449">Lipoprotein</keyword>
<feature type="transmembrane region" description="Helical" evidence="9">
    <location>
        <begin position="95"/>
        <end position="119"/>
    </location>
</feature>
<dbReference type="Pfam" id="PF00795">
    <property type="entry name" value="CN_hydrolase"/>
    <property type="match status" value="1"/>
</dbReference>
<keyword evidence="8 9" id="KW-0012">Acyltransferase</keyword>
<keyword evidence="4 9" id="KW-0808">Transferase</keyword>
<dbReference type="STRING" id="1198114.AciX9_2156"/>